<dbReference type="SUPFAM" id="SSF81296">
    <property type="entry name" value="E set domains"/>
    <property type="match status" value="3"/>
</dbReference>
<evidence type="ECO:0000256" key="18">
    <source>
        <dbReference type="SAM" id="SignalP"/>
    </source>
</evidence>
<keyword evidence="4 18" id="KW-0732">Signal</keyword>
<keyword evidence="7" id="KW-0832">Ubl conjugation</keyword>
<comment type="caution">
    <text evidence="21">The sequence shown here is derived from an EMBL/GenBank/DDBJ whole genome shotgun (WGS) entry which is preliminary data.</text>
</comment>
<sequence length="1362" mass="152072">MLAWNKFAFFMCVIGWFVEINTQVIKDLYSFKDGEKSSFSYLVTDKNNSVIYVGGTGQLYQLSLNLTMEQKFVYDTLDRNDSESVTTVKLLLIDHSHNSLISCGTLHKGLCYSHELRNISNSQLIDGESEAADYILSTTGTTVGLISPGPVGTPVFYFARTIDDNLPYSLQQSVSTKVLNYKNNGFELLLNITGPHVRQSQVTVSTDYSESYKIQYVYAFSYNGFTYFLTNQEKNTKSQGKNQFRLVRVCQKDEAYYSYSELTLRCKNKSTETRFDNAVSTYISDVAIDFLTVRDLTPPDDNKILFILTSGYSSSKPDFSSNICSYKLTDIENYFERAIATCQKNPSYDIGLEFLYDKTIKTHECTYSQSTSYTTCPNLNQPNGAYHIHSEEALAEKSILYFHPGRSRSTTMTVFLSETSTVAVIGTSNGSLHFFHLGANKVKGFKNITVPVCHSPIRQLSYLNETKYLVVLCDDQITGIHVSTLCEYAATCGDCISYSYLQCGFCFHSSKCSVRDNCGGEWENNLCKPIIRSFSPTKGPIAGNTNITFVGEALGHDFSPSVQHDSRRHVSIGSLANCTAVGTESYSSLTCITTSLNLDTEETSSNITVSIDSRPPYLTDFSNFMLEQYWIHGNVTTSQVFSFVQTTVASFSPNFGPMLGGTNITIHGTNLDSGAQASVSMSGVPCDITSRSNDIMCCITGESKNAMVTDTVLVIDKLQTVMSEKFEFRESPEVRETGIRTLKSGGVKVIISGKNFNSVAHPFAKITVDGVTKTVDCDGLSNNTLTFTSPSFPLHNSDVETMGRIRLHLDGIRVPLVYEAMPDPVIYDFPTMQNNYEEQDGVLTIELHGDNVFLGCSEADYRIFFNDAFDCPRVINSRGELACEVSRNDLKDFGVILTVTVYVGTLTFRPGKIDVSPELPIALISGLALGGVVIVLLTVLVYCVYKKRQKDKTSSLPPVEYIASPGNDYHPSPSSETVHLLTNNTPLVEQLPHDLLQELSPVLIEATRVRLCEDNIVGKGHFGTVYRGEFELSSEKTAEVTTMVVAIKTLSRIEDYDSVVQFLKEGLMMSSFKHENVLTMIGIAFNDRDHPLVVLPYMMHGDLLQFIRNPENTPTVKDLVGFGLQACKGMEYLASQRFVHRDLAARNCMLDDSFTVKVADFGLARDVYEKDYYKPKSRAGRMPVKWMALESLLQQKFTTKTDVWSFGILLWELLTRGVTPYPDVDPFDLSKYLMDGRRLRQPEFCPTDLFQLMLDCWHPSPDSRPNFDQLVIGVESIYNSIHGIHYPGLEVNYINVDDMQHSSSRNFKRSDSGRYLLDASTGSGDRSPTVHDTNNISSPVRLQTGHSLHDEDESGYLLPTTK</sequence>
<dbReference type="InterPro" id="IPR000719">
    <property type="entry name" value="Prot_kinase_dom"/>
</dbReference>
<keyword evidence="12" id="KW-0325">Glycoprotein</keyword>
<evidence type="ECO:0000256" key="9">
    <source>
        <dbReference type="ARBA" id="ARBA00023136"/>
    </source>
</evidence>
<comment type="catalytic activity">
    <reaction evidence="13">
        <text>L-tyrosyl-[protein] + ATP = O-phospho-L-tyrosyl-[protein] + ADP + H(+)</text>
        <dbReference type="Rhea" id="RHEA:10596"/>
        <dbReference type="Rhea" id="RHEA-COMP:10136"/>
        <dbReference type="Rhea" id="RHEA-COMP:20101"/>
        <dbReference type="ChEBI" id="CHEBI:15378"/>
        <dbReference type="ChEBI" id="CHEBI:30616"/>
        <dbReference type="ChEBI" id="CHEBI:46858"/>
        <dbReference type="ChEBI" id="CHEBI:61978"/>
        <dbReference type="ChEBI" id="CHEBI:456216"/>
        <dbReference type="EC" id="2.7.10.1"/>
    </reaction>
</comment>
<dbReference type="PROSITE" id="PS50011">
    <property type="entry name" value="PROTEIN_KINASE_DOM"/>
    <property type="match status" value="1"/>
</dbReference>
<dbReference type="PANTHER" id="PTHR24416:SF564">
    <property type="entry name" value="MACROPHAGE-STIMULATING PROTEIN RECEPTOR"/>
    <property type="match status" value="1"/>
</dbReference>
<keyword evidence="3 17" id="KW-0812">Transmembrane</keyword>
<keyword evidence="22" id="KW-1185">Reference proteome</keyword>
<keyword evidence="11" id="KW-0675">Receptor</keyword>
<evidence type="ECO:0000256" key="7">
    <source>
        <dbReference type="ARBA" id="ARBA00022843"/>
    </source>
</evidence>
<reference evidence="21 22" key="1">
    <citation type="submission" date="2024-02" db="EMBL/GenBank/DDBJ databases">
        <authorList>
            <person name="Daric V."/>
            <person name="Darras S."/>
        </authorList>
    </citation>
    <scope>NUCLEOTIDE SEQUENCE [LARGE SCALE GENOMIC DNA]</scope>
</reference>
<dbReference type="InterPro" id="IPR014756">
    <property type="entry name" value="Ig_E-set"/>
</dbReference>
<dbReference type="InterPro" id="IPR036352">
    <property type="entry name" value="Semap_dom_sf"/>
</dbReference>
<dbReference type="InterPro" id="IPR011009">
    <property type="entry name" value="Kinase-like_dom_sf"/>
</dbReference>
<dbReference type="EMBL" id="CAWYQH010000152">
    <property type="protein sequence ID" value="CAK8695438.1"/>
    <property type="molecule type" value="Genomic_DNA"/>
</dbReference>
<dbReference type="Pfam" id="PF01403">
    <property type="entry name" value="Sema"/>
    <property type="match status" value="1"/>
</dbReference>
<dbReference type="PROSITE" id="PS00107">
    <property type="entry name" value="PROTEIN_KINASE_ATP"/>
    <property type="match status" value="1"/>
</dbReference>
<evidence type="ECO:0000256" key="6">
    <source>
        <dbReference type="ARBA" id="ARBA00022840"/>
    </source>
</evidence>
<feature type="compositionally biased region" description="Polar residues" evidence="16">
    <location>
        <begin position="1320"/>
        <end position="1346"/>
    </location>
</feature>
<dbReference type="Pfam" id="PF01833">
    <property type="entry name" value="TIG"/>
    <property type="match status" value="2"/>
</dbReference>
<dbReference type="SUPFAM" id="SSF56112">
    <property type="entry name" value="Protein kinase-like (PK-like)"/>
    <property type="match status" value="1"/>
</dbReference>
<proteinExistence type="predicted"/>
<evidence type="ECO:0000256" key="10">
    <source>
        <dbReference type="ARBA" id="ARBA00023137"/>
    </source>
</evidence>
<dbReference type="EC" id="2.7.10.1" evidence="2"/>
<dbReference type="InterPro" id="IPR015943">
    <property type="entry name" value="WD40/YVTN_repeat-like_dom_sf"/>
</dbReference>
<dbReference type="InterPro" id="IPR001245">
    <property type="entry name" value="Ser-Thr/Tyr_kinase_cat_dom"/>
</dbReference>
<dbReference type="InterPro" id="IPR013783">
    <property type="entry name" value="Ig-like_fold"/>
</dbReference>
<name>A0ABP0GUM6_CLALP</name>
<evidence type="ECO:0000256" key="11">
    <source>
        <dbReference type="ARBA" id="ARBA00023170"/>
    </source>
</evidence>
<evidence type="ECO:0000256" key="5">
    <source>
        <dbReference type="ARBA" id="ARBA00022737"/>
    </source>
</evidence>
<evidence type="ECO:0000256" key="13">
    <source>
        <dbReference type="ARBA" id="ARBA00051243"/>
    </source>
</evidence>
<evidence type="ECO:0000256" key="4">
    <source>
        <dbReference type="ARBA" id="ARBA00022729"/>
    </source>
</evidence>
<dbReference type="Gene3D" id="3.30.200.20">
    <property type="entry name" value="Phosphorylase Kinase, domain 1"/>
    <property type="match status" value="1"/>
</dbReference>
<dbReference type="Pfam" id="PF07714">
    <property type="entry name" value="PK_Tyr_Ser-Thr"/>
    <property type="match status" value="1"/>
</dbReference>
<evidence type="ECO:0000259" key="19">
    <source>
        <dbReference type="PROSITE" id="PS50011"/>
    </source>
</evidence>
<evidence type="ECO:0000256" key="12">
    <source>
        <dbReference type="ARBA" id="ARBA00023180"/>
    </source>
</evidence>
<evidence type="ECO:0000256" key="1">
    <source>
        <dbReference type="ARBA" id="ARBA00004479"/>
    </source>
</evidence>
<evidence type="ECO:0000256" key="2">
    <source>
        <dbReference type="ARBA" id="ARBA00011902"/>
    </source>
</evidence>
<keyword evidence="10" id="KW-0418">Kinase</keyword>
<dbReference type="PANTHER" id="PTHR24416">
    <property type="entry name" value="TYROSINE-PROTEIN KINASE RECEPTOR"/>
    <property type="match status" value="1"/>
</dbReference>
<evidence type="ECO:0000256" key="3">
    <source>
        <dbReference type="ARBA" id="ARBA00022692"/>
    </source>
</evidence>
<dbReference type="Gene3D" id="2.60.40.10">
    <property type="entry name" value="Immunoglobulins"/>
    <property type="match status" value="2"/>
</dbReference>
<dbReference type="InterPro" id="IPR001627">
    <property type="entry name" value="Semap_dom"/>
</dbReference>
<protein>
    <recommendedName>
        <fullName evidence="2">receptor protein-tyrosine kinase</fullName>
        <ecNumber evidence="2">2.7.10.1</ecNumber>
    </recommendedName>
</protein>
<dbReference type="InterPro" id="IPR050122">
    <property type="entry name" value="RTK"/>
</dbReference>
<dbReference type="Gene3D" id="1.10.510.10">
    <property type="entry name" value="Transferase(Phosphotransferase) domain 1"/>
    <property type="match status" value="1"/>
</dbReference>
<evidence type="ECO:0000313" key="21">
    <source>
        <dbReference type="EMBL" id="CAK8695438.1"/>
    </source>
</evidence>
<keyword evidence="6 15" id="KW-0067">ATP-binding</keyword>
<keyword evidence="10" id="KW-0829">Tyrosine-protein kinase</keyword>
<keyword evidence="9 17" id="KW-0472">Membrane</keyword>
<keyword evidence="8 17" id="KW-1133">Transmembrane helix</keyword>
<keyword evidence="5" id="KW-0677">Repeat</keyword>
<dbReference type="SMART" id="SM00219">
    <property type="entry name" value="TyrKc"/>
    <property type="match status" value="1"/>
</dbReference>
<comment type="caution">
    <text evidence="14">Lacks conserved residue(s) required for the propagation of feature annotation.</text>
</comment>
<dbReference type="InterPro" id="IPR020635">
    <property type="entry name" value="Tyr_kinase_cat_dom"/>
</dbReference>
<feature type="chain" id="PRO_5046418915" description="receptor protein-tyrosine kinase" evidence="18">
    <location>
        <begin position="23"/>
        <end position="1362"/>
    </location>
</feature>
<keyword evidence="10" id="KW-0808">Transferase</keyword>
<dbReference type="SUPFAM" id="SSF101912">
    <property type="entry name" value="Sema domain"/>
    <property type="match status" value="1"/>
</dbReference>
<comment type="subcellular location">
    <subcellularLocation>
        <location evidence="1">Membrane</location>
        <topology evidence="1">Single-pass type I membrane protein</topology>
    </subcellularLocation>
</comment>
<dbReference type="Proteomes" id="UP001642483">
    <property type="component" value="Unassembled WGS sequence"/>
</dbReference>
<feature type="domain" description="Protein kinase" evidence="19">
    <location>
        <begin position="1011"/>
        <end position="1278"/>
    </location>
</feature>
<organism evidence="21 22">
    <name type="scientific">Clavelina lepadiformis</name>
    <name type="common">Light-bulb sea squirt</name>
    <name type="synonym">Ascidia lepadiformis</name>
    <dbReference type="NCBI Taxonomy" id="159417"/>
    <lineage>
        <taxon>Eukaryota</taxon>
        <taxon>Metazoa</taxon>
        <taxon>Chordata</taxon>
        <taxon>Tunicata</taxon>
        <taxon>Ascidiacea</taxon>
        <taxon>Aplousobranchia</taxon>
        <taxon>Clavelinidae</taxon>
        <taxon>Clavelina</taxon>
    </lineage>
</organism>
<dbReference type="PROSITE" id="PS51004">
    <property type="entry name" value="SEMA"/>
    <property type="match status" value="1"/>
</dbReference>
<evidence type="ECO:0000313" key="22">
    <source>
        <dbReference type="Proteomes" id="UP001642483"/>
    </source>
</evidence>
<dbReference type="SMART" id="SM00429">
    <property type="entry name" value="IPT"/>
    <property type="match status" value="3"/>
</dbReference>
<dbReference type="PROSITE" id="PS00109">
    <property type="entry name" value="PROTEIN_KINASE_TYR"/>
    <property type="match status" value="1"/>
</dbReference>
<gene>
    <name evidence="21" type="ORF">CVLEPA_LOCUS28712</name>
</gene>
<keyword evidence="15" id="KW-0547">Nucleotide-binding</keyword>
<feature type="domain" description="Sema" evidence="20">
    <location>
        <begin position="12"/>
        <end position="482"/>
    </location>
</feature>
<evidence type="ECO:0000256" key="8">
    <source>
        <dbReference type="ARBA" id="ARBA00022989"/>
    </source>
</evidence>
<evidence type="ECO:0000256" key="14">
    <source>
        <dbReference type="PROSITE-ProRule" id="PRU00352"/>
    </source>
</evidence>
<dbReference type="InterPro" id="IPR002909">
    <property type="entry name" value="IPT_dom"/>
</dbReference>
<evidence type="ECO:0000256" key="15">
    <source>
        <dbReference type="PROSITE-ProRule" id="PRU10141"/>
    </source>
</evidence>
<feature type="transmembrane region" description="Helical" evidence="17">
    <location>
        <begin position="919"/>
        <end position="945"/>
    </location>
</feature>
<dbReference type="Gene3D" id="2.130.10.10">
    <property type="entry name" value="YVTN repeat-like/Quinoprotein amine dehydrogenase"/>
    <property type="match status" value="1"/>
</dbReference>
<feature type="region of interest" description="Disordered" evidence="16">
    <location>
        <begin position="1318"/>
        <end position="1362"/>
    </location>
</feature>
<evidence type="ECO:0000259" key="20">
    <source>
        <dbReference type="PROSITE" id="PS51004"/>
    </source>
</evidence>
<dbReference type="InterPro" id="IPR017441">
    <property type="entry name" value="Protein_kinase_ATP_BS"/>
</dbReference>
<dbReference type="SMART" id="SM00630">
    <property type="entry name" value="Sema"/>
    <property type="match status" value="1"/>
</dbReference>
<feature type="binding site" evidence="15">
    <location>
        <position position="1048"/>
    </location>
    <ligand>
        <name>ATP</name>
        <dbReference type="ChEBI" id="CHEBI:30616"/>
    </ligand>
</feature>
<evidence type="ECO:0000256" key="17">
    <source>
        <dbReference type="SAM" id="Phobius"/>
    </source>
</evidence>
<dbReference type="InterPro" id="IPR008266">
    <property type="entry name" value="Tyr_kinase_AS"/>
</dbReference>
<feature type="signal peptide" evidence="18">
    <location>
        <begin position="1"/>
        <end position="22"/>
    </location>
</feature>
<evidence type="ECO:0000256" key="16">
    <source>
        <dbReference type="SAM" id="MobiDB-lite"/>
    </source>
</evidence>
<accession>A0ABP0GUM6</accession>
<dbReference type="PRINTS" id="PR00109">
    <property type="entry name" value="TYRKINASE"/>
</dbReference>